<feature type="transmembrane region" description="Helical" evidence="3">
    <location>
        <begin position="165"/>
        <end position="184"/>
    </location>
</feature>
<keyword evidence="2 3" id="KW-0472">Membrane</keyword>
<organism evidence="4 5">
    <name type="scientific">Orchesella dallaii</name>
    <dbReference type="NCBI Taxonomy" id="48710"/>
    <lineage>
        <taxon>Eukaryota</taxon>
        <taxon>Metazoa</taxon>
        <taxon>Ecdysozoa</taxon>
        <taxon>Arthropoda</taxon>
        <taxon>Hexapoda</taxon>
        <taxon>Collembola</taxon>
        <taxon>Entomobryomorpha</taxon>
        <taxon>Entomobryoidea</taxon>
        <taxon>Orchesellidae</taxon>
        <taxon>Orchesellinae</taxon>
        <taxon>Orchesella</taxon>
    </lineage>
</organism>
<keyword evidence="2" id="KW-0813">Transport</keyword>
<proteinExistence type="inferred from homology"/>
<dbReference type="Gene3D" id="1.20.1250.20">
    <property type="entry name" value="MFS general substrate transporter like domains"/>
    <property type="match status" value="1"/>
</dbReference>
<comment type="subcellular location">
    <subcellularLocation>
        <location evidence="2">Membrane</location>
        <topology evidence="2">Multi-pass membrane protein</topology>
    </subcellularLocation>
</comment>
<dbReference type="NCBIfam" id="TIGR00806">
    <property type="entry name" value="rfc"/>
    <property type="match status" value="1"/>
</dbReference>
<sequence length="457" mass="51970">MEKWQWISLVLCLFGIFKEFRPSEPFVTEYLIEYKNFTKESIVQQLYPIATYSYLGTLPIVFLITDYLRYKSVIILEGLAFVGVYVLLIWGNGLNSARFFEVLYGIASSTEVAYYTYIYAKVDKEKYKKVTSYTYTAVLIGNFIAAVLSQFLISSKWMNYRELNYLTLSSVSIALVIACFLPSVKQSIYFHRQLDSVTDNYSAASDTQSSPSLSSANFKERLKRAYRMLWTDFTKAYSNPYIVKWSVWWAISSAGFLQTISYIQPLWEEIAAYKDNEIYNGAVDAVHTILSALLAILVGHITIPWRKWGESLLCIISLLQGALLLWMSQTETLMVAYVGYVIFRTLYQVMITVASSEVANNITADSSGLIFGINRFFALSFQSLLTFAVADEGGFALGERDQFIVYGAYFLVLGGIFAIVVSITLMKYFCRKDSFNEITVNEGIQKEISRNNSIAQT</sequence>
<evidence type="ECO:0000256" key="2">
    <source>
        <dbReference type="PIRNR" id="PIRNR028739"/>
    </source>
</evidence>
<feature type="transmembrane region" description="Helical" evidence="3">
    <location>
        <begin position="102"/>
        <end position="120"/>
    </location>
</feature>
<dbReference type="Pfam" id="PF01770">
    <property type="entry name" value="Folate_carrier"/>
    <property type="match status" value="1"/>
</dbReference>
<feature type="transmembrane region" description="Helical" evidence="3">
    <location>
        <begin position="403"/>
        <end position="425"/>
    </location>
</feature>
<feature type="transmembrane region" description="Helical" evidence="3">
    <location>
        <begin position="46"/>
        <end position="65"/>
    </location>
</feature>
<evidence type="ECO:0000256" key="3">
    <source>
        <dbReference type="SAM" id="Phobius"/>
    </source>
</evidence>
<reference evidence="4 5" key="1">
    <citation type="submission" date="2024-08" db="EMBL/GenBank/DDBJ databases">
        <authorList>
            <person name="Cucini C."/>
            <person name="Frati F."/>
        </authorList>
    </citation>
    <scope>NUCLEOTIDE SEQUENCE [LARGE SCALE GENOMIC DNA]</scope>
</reference>
<keyword evidence="3" id="KW-0812">Transmembrane</keyword>
<dbReference type="PIRSF" id="PIRSF028739">
    <property type="entry name" value="Folate_carrier"/>
    <property type="match status" value="1"/>
</dbReference>
<feature type="transmembrane region" description="Helical" evidence="3">
    <location>
        <begin position="312"/>
        <end position="328"/>
    </location>
</feature>
<evidence type="ECO:0000256" key="1">
    <source>
        <dbReference type="ARBA" id="ARBA00005773"/>
    </source>
</evidence>
<feature type="transmembrane region" description="Helical" evidence="3">
    <location>
        <begin position="334"/>
        <end position="355"/>
    </location>
</feature>
<name>A0ABP1R873_9HEXA</name>
<dbReference type="InterPro" id="IPR036259">
    <property type="entry name" value="MFS_trans_sf"/>
</dbReference>
<feature type="transmembrane region" description="Helical" evidence="3">
    <location>
        <begin position="285"/>
        <end position="305"/>
    </location>
</feature>
<evidence type="ECO:0008006" key="6">
    <source>
        <dbReference type="Google" id="ProtNLM"/>
    </source>
</evidence>
<protein>
    <recommendedName>
        <fullName evidence="6">Folate transporter 1</fullName>
    </recommendedName>
</protein>
<feature type="transmembrane region" description="Helical" evidence="3">
    <location>
        <begin position="72"/>
        <end position="90"/>
    </location>
</feature>
<dbReference type="PANTHER" id="PTHR10686:SF18">
    <property type="entry name" value="IP11787P-RELATED"/>
    <property type="match status" value="1"/>
</dbReference>
<gene>
    <name evidence="4" type="ORF">ODALV1_LOCUS19940</name>
</gene>
<evidence type="ECO:0000313" key="5">
    <source>
        <dbReference type="Proteomes" id="UP001642540"/>
    </source>
</evidence>
<feature type="transmembrane region" description="Helical" evidence="3">
    <location>
        <begin position="245"/>
        <end position="265"/>
    </location>
</feature>
<comment type="caution">
    <text evidence="4">The sequence shown here is derived from an EMBL/GenBank/DDBJ whole genome shotgun (WGS) entry which is preliminary data.</text>
</comment>
<feature type="transmembrane region" description="Helical" evidence="3">
    <location>
        <begin position="376"/>
        <end position="397"/>
    </location>
</feature>
<dbReference type="PANTHER" id="PTHR10686">
    <property type="entry name" value="FOLATE TRANSPORTER"/>
    <property type="match status" value="1"/>
</dbReference>
<dbReference type="EMBL" id="CAXLJM020000068">
    <property type="protein sequence ID" value="CAL8122761.1"/>
    <property type="molecule type" value="Genomic_DNA"/>
</dbReference>
<comment type="similarity">
    <text evidence="1 2">Belongs to the reduced folate carrier (RFC) transporter (TC 2.A.48) family.</text>
</comment>
<evidence type="ECO:0000313" key="4">
    <source>
        <dbReference type="EMBL" id="CAL8122761.1"/>
    </source>
</evidence>
<accession>A0ABP1R873</accession>
<dbReference type="SUPFAM" id="SSF103473">
    <property type="entry name" value="MFS general substrate transporter"/>
    <property type="match status" value="1"/>
</dbReference>
<keyword evidence="5" id="KW-1185">Reference proteome</keyword>
<dbReference type="Proteomes" id="UP001642540">
    <property type="component" value="Unassembled WGS sequence"/>
</dbReference>
<dbReference type="InterPro" id="IPR002666">
    <property type="entry name" value="Folate_carrier"/>
</dbReference>
<keyword evidence="3" id="KW-1133">Transmembrane helix</keyword>
<feature type="transmembrane region" description="Helical" evidence="3">
    <location>
        <begin position="132"/>
        <end position="153"/>
    </location>
</feature>